<dbReference type="InterPro" id="IPR009959">
    <property type="entry name" value="Cyclase_SnoaL-like"/>
</dbReference>
<name>A0ABY5IPV4_9FLAO</name>
<reference evidence="1" key="1">
    <citation type="submission" date="2022-07" db="EMBL/GenBank/DDBJ databases">
        <title>Isolation, identification, and degradation of a PFOSA degrading strain from sewage treatment plant.</title>
        <authorList>
            <person name="Zhang L."/>
            <person name="Huo Y."/>
        </authorList>
    </citation>
    <scope>NUCLEOTIDE SEQUENCE</scope>
    <source>
        <strain evidence="1">C1</strain>
    </source>
</reference>
<accession>A0ABY5IPV4</accession>
<dbReference type="PANTHER" id="PTHR38436:SF1">
    <property type="entry name" value="ESTER CYCLASE"/>
    <property type="match status" value="1"/>
</dbReference>
<protein>
    <submittedName>
        <fullName evidence="1">Ester cyclase</fullName>
    </submittedName>
</protein>
<dbReference type="SUPFAM" id="SSF54427">
    <property type="entry name" value="NTF2-like"/>
    <property type="match status" value="1"/>
</dbReference>
<dbReference type="Proteomes" id="UP001059844">
    <property type="component" value="Chromosome"/>
</dbReference>
<evidence type="ECO:0000313" key="1">
    <source>
        <dbReference type="EMBL" id="UUC44830.1"/>
    </source>
</evidence>
<dbReference type="PANTHER" id="PTHR38436">
    <property type="entry name" value="POLYKETIDE CYCLASE SNOAL-LIKE DOMAIN"/>
    <property type="match status" value="1"/>
</dbReference>
<dbReference type="Gene3D" id="3.10.450.50">
    <property type="match status" value="1"/>
</dbReference>
<dbReference type="Pfam" id="PF07366">
    <property type="entry name" value="SnoaL"/>
    <property type="match status" value="1"/>
</dbReference>
<evidence type="ECO:0000313" key="2">
    <source>
        <dbReference type="Proteomes" id="UP001059844"/>
    </source>
</evidence>
<dbReference type="EMBL" id="CP101751">
    <property type="protein sequence ID" value="UUC44830.1"/>
    <property type="molecule type" value="Genomic_DNA"/>
</dbReference>
<sequence length="134" mass="15543">MNNKEIVKKFNKEVIEQTNYETFKTLMHPEFINHTAPPTANGAEGMWYTFHTILKPAFPDLVVEIEDQIEENDKVVTRKIIRGTHLGKLFDFEPTGKSIKINIIDIVRIKDGQYFEHWGINTLQSLLSELKQGK</sequence>
<proteinExistence type="predicted"/>
<gene>
    <name evidence="1" type="ORF">NOX80_14485</name>
</gene>
<organism evidence="1 2">
    <name type="scientific">Flavobacterium cerinum</name>
    <dbReference type="NCBI Taxonomy" id="2502784"/>
    <lineage>
        <taxon>Bacteria</taxon>
        <taxon>Pseudomonadati</taxon>
        <taxon>Bacteroidota</taxon>
        <taxon>Flavobacteriia</taxon>
        <taxon>Flavobacteriales</taxon>
        <taxon>Flavobacteriaceae</taxon>
        <taxon>Flavobacterium</taxon>
    </lineage>
</organism>
<dbReference type="InterPro" id="IPR032710">
    <property type="entry name" value="NTF2-like_dom_sf"/>
</dbReference>
<dbReference type="RefSeq" id="WP_256550516.1">
    <property type="nucleotide sequence ID" value="NZ_CP101751.1"/>
</dbReference>
<keyword evidence="2" id="KW-1185">Reference proteome</keyword>